<dbReference type="InterPro" id="IPR001915">
    <property type="entry name" value="Peptidase_M48"/>
</dbReference>
<dbReference type="InterPro" id="IPR051156">
    <property type="entry name" value="Mito/Outer_Membr_Metalloprot"/>
</dbReference>
<keyword evidence="4 6" id="KW-0862">Zinc</keyword>
<dbReference type="RefSeq" id="WP_115001083.1">
    <property type="nucleotide sequence ID" value="NZ_UFXS01000001.1"/>
</dbReference>
<dbReference type="PANTHER" id="PTHR22726:SF1">
    <property type="entry name" value="METALLOENDOPEPTIDASE OMA1, MITOCHONDRIAL"/>
    <property type="match status" value="1"/>
</dbReference>
<evidence type="ECO:0000313" key="9">
    <source>
        <dbReference type="Proteomes" id="UP000254737"/>
    </source>
</evidence>
<dbReference type="STRING" id="343874.GCA_000805695_01404"/>
<dbReference type="GO" id="GO:0051603">
    <property type="term" value="P:proteolysis involved in protein catabolic process"/>
    <property type="evidence" value="ECO:0007669"/>
    <property type="project" value="TreeGrafter"/>
</dbReference>
<dbReference type="Pfam" id="PF01435">
    <property type="entry name" value="Peptidase_M48"/>
    <property type="match status" value="1"/>
</dbReference>
<dbReference type="GO" id="GO:0046872">
    <property type="term" value="F:metal ion binding"/>
    <property type="evidence" value="ECO:0007669"/>
    <property type="project" value="UniProtKB-KW"/>
</dbReference>
<accession>A0A376GH32</accession>
<evidence type="ECO:0000256" key="6">
    <source>
        <dbReference type="RuleBase" id="RU003983"/>
    </source>
</evidence>
<evidence type="ECO:0000256" key="1">
    <source>
        <dbReference type="ARBA" id="ARBA00022670"/>
    </source>
</evidence>
<reference evidence="8 9" key="1">
    <citation type="submission" date="2018-06" db="EMBL/GenBank/DDBJ databases">
        <authorList>
            <consortium name="Pathogen Informatics"/>
            <person name="Doyle S."/>
        </authorList>
    </citation>
    <scope>NUCLEOTIDE SEQUENCE [LARGE SCALE GENOMIC DNA]</scope>
    <source>
        <strain evidence="8 9">NCTC13456</strain>
    </source>
</reference>
<evidence type="ECO:0000256" key="5">
    <source>
        <dbReference type="ARBA" id="ARBA00023049"/>
    </source>
</evidence>
<evidence type="ECO:0000256" key="4">
    <source>
        <dbReference type="ARBA" id="ARBA00022833"/>
    </source>
</evidence>
<comment type="similarity">
    <text evidence="6">Belongs to the peptidase M48 family.</text>
</comment>
<proteinExistence type="inferred from homology"/>
<dbReference type="Proteomes" id="UP000254737">
    <property type="component" value="Unassembled WGS sequence"/>
</dbReference>
<keyword evidence="2" id="KW-0479">Metal-binding</keyword>
<protein>
    <submittedName>
        <fullName evidence="8">Zn-dependent protease</fullName>
    </submittedName>
</protein>
<dbReference type="GO" id="GO:0016020">
    <property type="term" value="C:membrane"/>
    <property type="evidence" value="ECO:0007669"/>
    <property type="project" value="TreeGrafter"/>
</dbReference>
<keyword evidence="5 6" id="KW-0482">Metalloprotease</keyword>
<comment type="cofactor">
    <cofactor evidence="6">
        <name>Zn(2+)</name>
        <dbReference type="ChEBI" id="CHEBI:29105"/>
    </cofactor>
    <text evidence="6">Binds 1 zinc ion per subunit.</text>
</comment>
<evidence type="ECO:0000313" key="8">
    <source>
        <dbReference type="EMBL" id="STD59108.1"/>
    </source>
</evidence>
<dbReference type="PANTHER" id="PTHR22726">
    <property type="entry name" value="METALLOENDOPEPTIDASE OMA1"/>
    <property type="match status" value="1"/>
</dbReference>
<evidence type="ECO:0000256" key="2">
    <source>
        <dbReference type="ARBA" id="ARBA00022723"/>
    </source>
</evidence>
<name>A0A376GH32_9FLAO</name>
<sequence>MKYFILFFSYLLLIQSVYPQTKELDSKYIKNIKSTLSNFNSKEERKEYENYFEFLEHRISLNYTKNNYVLDNDYQKFTQNIFNQIISKNAELQINKNKFYIIKSNIPNASSLGFNVYFIESGLFNLLDNQFQFAAVICHEIAHNQLNHTRLAIEQDAEFEKDFKREIKSIKRQDFLKLIKSQNEVIQKKYDLAEQSRKKEISADSLGYILYKNLNYPKSEYFHLLKKIEEFDQSDKFILDDSIYAYLFDLPEQKFNPKSIKIEKNSLFEGLNFTEYIDKDSIRTHPNLKDRLDWIQNNFQEDFTKQNVTPSAEFENIKAKEIQNYYENYIHNKEYTTALLELMYEKQNHSNRTYLDKYIGMIFSKLYESRKSLKFNKHVAQVDANDKNINKQKLLSFLWSLTNDELKNIGEHYTKKATN</sequence>
<feature type="domain" description="Peptidase M48" evidence="7">
    <location>
        <begin position="79"/>
        <end position="296"/>
    </location>
</feature>
<dbReference type="GO" id="GO:0004222">
    <property type="term" value="F:metalloendopeptidase activity"/>
    <property type="evidence" value="ECO:0007669"/>
    <property type="project" value="InterPro"/>
</dbReference>
<gene>
    <name evidence="8" type="ORF">NCTC13456_02738</name>
</gene>
<keyword evidence="1 6" id="KW-0645">Protease</keyword>
<evidence type="ECO:0000256" key="3">
    <source>
        <dbReference type="ARBA" id="ARBA00022801"/>
    </source>
</evidence>
<keyword evidence="3 6" id="KW-0378">Hydrolase</keyword>
<dbReference type="EMBL" id="UFXS01000001">
    <property type="protein sequence ID" value="STD59108.1"/>
    <property type="molecule type" value="Genomic_DNA"/>
</dbReference>
<organism evidence="8 9">
    <name type="scientific">Empedobacter falsenii</name>
    <dbReference type="NCBI Taxonomy" id="343874"/>
    <lineage>
        <taxon>Bacteria</taxon>
        <taxon>Pseudomonadati</taxon>
        <taxon>Bacteroidota</taxon>
        <taxon>Flavobacteriia</taxon>
        <taxon>Flavobacteriales</taxon>
        <taxon>Weeksellaceae</taxon>
        <taxon>Empedobacter</taxon>
    </lineage>
</organism>
<dbReference type="Gene3D" id="3.30.2010.10">
    <property type="entry name" value="Metalloproteases ('zincins'), catalytic domain"/>
    <property type="match status" value="1"/>
</dbReference>
<dbReference type="AlphaFoldDB" id="A0A376GH32"/>
<evidence type="ECO:0000259" key="7">
    <source>
        <dbReference type="Pfam" id="PF01435"/>
    </source>
</evidence>